<sequence>MGLQCHGGLKEPRRLAIRGAGHLPGGTMAGEDSAAAHHIRYEPDEKAPQGLAAAMAAQTVLLIIAGIMLTPLVIARGAGASDADTSWMVFAALVAAGVSTWLQLLRKGPIGSGYVLFVGSNVAFVGVSVAAYKAGGIPLLATLGAVGALATFAFTRWLPMLRAVLTPAVGGTVLMLMALSVGPVVWKMLSKPLPGAELGAPHGLVFLVTLAVITLILLFGKGMLRLWAPLVGVALGTLVATWFGHLDVSKVVAAPWLGIPGEGWPGLDLSFDARFWSLVPAFALLSLVGCMETYADGISAQRMSHRKERPIDFRSVQGAINADGTGSIFAALLGTVPNTVFSTSLAVSEITGVASRRVGLWGGLFLILLAFSPKIGAGVAAIPSQVVGAYILILIVIIFGHGIRLVNEEGLGFEVGLAVCLSFWIGLSAQSGGLMNEIMPSWLQTIFSNGTTVGGVTAMIMMLIITWRRGPQDRVSVPLSPRAVIALNETVARFARRVGWDGPAENRLMLAIEEAVIFLCEEREATGARGKGRLIVRLKETKGEAEVEMVTGPSERNLEELVAAASVAPPAEDGGNLAIRLLAGVTKELKHLQYTQGDYLQFRVDSSA</sequence>
<dbReference type="GO" id="GO:0005886">
    <property type="term" value="C:plasma membrane"/>
    <property type="evidence" value="ECO:0007669"/>
    <property type="project" value="TreeGrafter"/>
</dbReference>
<keyword evidence="6 7" id="KW-0472">Membrane</keyword>
<feature type="transmembrane region" description="Helical" evidence="7">
    <location>
        <begin position="86"/>
        <end position="105"/>
    </location>
</feature>
<feature type="transmembrane region" description="Helical" evidence="7">
    <location>
        <begin position="50"/>
        <end position="74"/>
    </location>
</feature>
<evidence type="ECO:0000256" key="1">
    <source>
        <dbReference type="ARBA" id="ARBA00004141"/>
    </source>
</evidence>
<evidence type="ECO:0000256" key="6">
    <source>
        <dbReference type="ARBA" id="ARBA00023136"/>
    </source>
</evidence>
<gene>
    <name evidence="8" type="ORF">DK847_02180</name>
</gene>
<feature type="transmembrane region" description="Helical" evidence="7">
    <location>
        <begin position="382"/>
        <end position="399"/>
    </location>
</feature>
<accession>A0A2W2BYU9</accession>
<feature type="transmembrane region" description="Helical" evidence="7">
    <location>
        <begin position="112"/>
        <end position="131"/>
    </location>
</feature>
<dbReference type="PANTHER" id="PTHR42810:SF2">
    <property type="entry name" value="PURINE PERMEASE C1399.01C-RELATED"/>
    <property type="match status" value="1"/>
</dbReference>
<keyword evidence="4 7" id="KW-0812">Transmembrane</keyword>
<dbReference type="AlphaFoldDB" id="A0A2W2BYU9"/>
<evidence type="ECO:0000256" key="7">
    <source>
        <dbReference type="SAM" id="Phobius"/>
    </source>
</evidence>
<feature type="transmembrane region" description="Helical" evidence="7">
    <location>
        <begin position="165"/>
        <end position="186"/>
    </location>
</feature>
<organism evidence="8 9">
    <name type="scientific">Aestuariivirga litoralis</name>
    <dbReference type="NCBI Taxonomy" id="2650924"/>
    <lineage>
        <taxon>Bacteria</taxon>
        <taxon>Pseudomonadati</taxon>
        <taxon>Pseudomonadota</taxon>
        <taxon>Alphaproteobacteria</taxon>
        <taxon>Hyphomicrobiales</taxon>
        <taxon>Aestuariivirgaceae</taxon>
        <taxon>Aestuariivirga</taxon>
    </lineage>
</organism>
<comment type="subcellular location">
    <subcellularLocation>
        <location evidence="1">Membrane</location>
        <topology evidence="1">Multi-pass membrane protein</topology>
    </subcellularLocation>
</comment>
<evidence type="ECO:0000256" key="3">
    <source>
        <dbReference type="ARBA" id="ARBA00022448"/>
    </source>
</evidence>
<reference evidence="9" key="1">
    <citation type="submission" date="2018-06" db="EMBL/GenBank/DDBJ databases">
        <title>Aestuariibacter litoralis strain KCTC 52945T.</title>
        <authorList>
            <person name="Li X."/>
            <person name="Salam N."/>
            <person name="Li J.-L."/>
            <person name="Chen Y.-M."/>
            <person name="Yang Z.-W."/>
            <person name="Zhang L.-Y."/>
            <person name="Han M.-X."/>
            <person name="Xiao M."/>
            <person name="Li W.-J."/>
        </authorList>
    </citation>
    <scope>NUCLEOTIDE SEQUENCE [LARGE SCALE GENOMIC DNA]</scope>
    <source>
        <strain evidence="9">KCTC 52945</strain>
    </source>
</reference>
<keyword evidence="5 7" id="KW-1133">Transmembrane helix</keyword>
<feature type="transmembrane region" description="Helical" evidence="7">
    <location>
        <begin position="226"/>
        <end position="245"/>
    </location>
</feature>
<feature type="transmembrane region" description="Helical" evidence="7">
    <location>
        <begin position="137"/>
        <end position="158"/>
    </location>
</feature>
<dbReference type="GO" id="GO:0042907">
    <property type="term" value="F:xanthine transmembrane transporter activity"/>
    <property type="evidence" value="ECO:0007669"/>
    <property type="project" value="TreeGrafter"/>
</dbReference>
<feature type="transmembrane region" description="Helical" evidence="7">
    <location>
        <begin position="275"/>
        <end position="295"/>
    </location>
</feature>
<feature type="transmembrane region" description="Helical" evidence="7">
    <location>
        <begin position="358"/>
        <end position="376"/>
    </location>
</feature>
<dbReference type="Proteomes" id="UP000248795">
    <property type="component" value="Unassembled WGS sequence"/>
</dbReference>
<evidence type="ECO:0000256" key="2">
    <source>
        <dbReference type="ARBA" id="ARBA00008821"/>
    </source>
</evidence>
<keyword evidence="9" id="KW-1185">Reference proteome</keyword>
<evidence type="ECO:0008006" key="10">
    <source>
        <dbReference type="Google" id="ProtNLM"/>
    </source>
</evidence>
<feature type="transmembrane region" description="Helical" evidence="7">
    <location>
        <begin position="442"/>
        <end position="465"/>
    </location>
</feature>
<evidence type="ECO:0000256" key="4">
    <source>
        <dbReference type="ARBA" id="ARBA00022692"/>
    </source>
</evidence>
<feature type="transmembrane region" description="Helical" evidence="7">
    <location>
        <begin position="198"/>
        <end position="219"/>
    </location>
</feature>
<evidence type="ECO:0000256" key="5">
    <source>
        <dbReference type="ARBA" id="ARBA00022989"/>
    </source>
</evidence>
<proteinExistence type="inferred from homology"/>
<dbReference type="InterPro" id="IPR006043">
    <property type="entry name" value="NCS2"/>
</dbReference>
<dbReference type="Pfam" id="PF00860">
    <property type="entry name" value="Xan_ur_permease"/>
    <property type="match status" value="1"/>
</dbReference>
<feature type="transmembrane region" description="Helical" evidence="7">
    <location>
        <begin position="411"/>
        <end position="430"/>
    </location>
</feature>
<protein>
    <recommendedName>
        <fullName evidence="10">Xanthine/uracil/vitamin C permease</fullName>
    </recommendedName>
</protein>
<name>A0A2W2BYU9_9HYPH</name>
<keyword evidence="3" id="KW-0813">Transport</keyword>
<dbReference type="EMBL" id="QKVK01000001">
    <property type="protein sequence ID" value="PZF78636.1"/>
    <property type="molecule type" value="Genomic_DNA"/>
</dbReference>
<evidence type="ECO:0000313" key="8">
    <source>
        <dbReference type="EMBL" id="PZF78636.1"/>
    </source>
</evidence>
<comment type="similarity">
    <text evidence="2">Belongs to the nucleobase:cation symporter-2 (NCS2) (TC 2.A.40) family.</text>
</comment>
<comment type="caution">
    <text evidence="8">The sequence shown here is derived from an EMBL/GenBank/DDBJ whole genome shotgun (WGS) entry which is preliminary data.</text>
</comment>
<dbReference type="PANTHER" id="PTHR42810">
    <property type="entry name" value="PURINE PERMEASE C1399.01C-RELATED"/>
    <property type="match status" value="1"/>
</dbReference>
<evidence type="ECO:0000313" key="9">
    <source>
        <dbReference type="Proteomes" id="UP000248795"/>
    </source>
</evidence>